<reference evidence="1 2" key="1">
    <citation type="submission" date="2023-07" db="EMBL/GenBank/DDBJ databases">
        <title>Sorghum-associated microbial communities from plants grown in Nebraska, USA.</title>
        <authorList>
            <person name="Schachtman D."/>
        </authorList>
    </citation>
    <scope>NUCLEOTIDE SEQUENCE [LARGE SCALE GENOMIC DNA]</scope>
    <source>
        <strain evidence="1 2">DS1781</strain>
    </source>
</reference>
<dbReference type="Proteomes" id="UP001184230">
    <property type="component" value="Unassembled WGS sequence"/>
</dbReference>
<evidence type="ECO:0000313" key="2">
    <source>
        <dbReference type="Proteomes" id="UP001184230"/>
    </source>
</evidence>
<name>A0ABU1NET9_9BURK</name>
<protein>
    <submittedName>
        <fullName evidence="1">Uncharacterized protein</fullName>
    </submittedName>
</protein>
<gene>
    <name evidence="1" type="ORF">J2739_002746</name>
</gene>
<organism evidence="1 2">
    <name type="scientific">Variovorax soli</name>
    <dbReference type="NCBI Taxonomy" id="376815"/>
    <lineage>
        <taxon>Bacteria</taxon>
        <taxon>Pseudomonadati</taxon>
        <taxon>Pseudomonadota</taxon>
        <taxon>Betaproteobacteria</taxon>
        <taxon>Burkholderiales</taxon>
        <taxon>Comamonadaceae</taxon>
        <taxon>Variovorax</taxon>
    </lineage>
</organism>
<proteinExistence type="predicted"/>
<evidence type="ECO:0000313" key="1">
    <source>
        <dbReference type="EMBL" id="MDR6536973.1"/>
    </source>
</evidence>
<accession>A0ABU1NET9</accession>
<sequence length="219" mass="23386">MTQKKAAAVLQLTQRVKADGEKETESEVVGRSIVDPSINAGLMQERFTNHIGQGSGLMATIQEVQRITNAVKAGDMSDLEAMLVGQAIALQTISSNLAARAQEQSAQRNLEAFLGLALKAQAQSRSTIQALVELKYPRQVVYAKNVGNVNNGQQQINTGLALAQAGKTEPPQNKLLESSNGEWMDTRTAGKAGRVDPVLAAVGQVNRAAKRRRKGQGVA</sequence>
<comment type="caution">
    <text evidence="1">The sequence shown here is derived from an EMBL/GenBank/DDBJ whole genome shotgun (WGS) entry which is preliminary data.</text>
</comment>
<dbReference type="EMBL" id="JAVDRF010000005">
    <property type="protein sequence ID" value="MDR6536973.1"/>
    <property type="molecule type" value="Genomic_DNA"/>
</dbReference>
<keyword evidence="2" id="KW-1185">Reference proteome</keyword>